<dbReference type="PATRIC" id="fig|1618445.3.peg.1037"/>
<dbReference type="AlphaFoldDB" id="A0A0G1W9B1"/>
<protein>
    <submittedName>
        <fullName evidence="2">Glycosyl transferase, group 1</fullName>
    </submittedName>
</protein>
<comment type="caution">
    <text evidence="2">The sequence shown here is derived from an EMBL/GenBank/DDBJ whole genome shotgun (WGS) entry which is preliminary data.</text>
</comment>
<feature type="non-terminal residue" evidence="2">
    <location>
        <position position="1"/>
    </location>
</feature>
<evidence type="ECO:0000313" key="2">
    <source>
        <dbReference type="EMBL" id="KKU86938.1"/>
    </source>
</evidence>
<dbReference type="PANTHER" id="PTHR12526:SF595">
    <property type="entry name" value="BLL5217 PROTEIN"/>
    <property type="match status" value="1"/>
</dbReference>
<sequence>TLHDTAPDKEYLDYWRFRRFTHDAYVAISHSQARDFASLVDIAGVVHHGIHVSQYEPNFEIGDYVLFIGRYMPEKGVEDAIQAGTQTGNLTVLAGAKEYREIAYYKEHIELYLANPLVREVGFLAGRKKAGLLAGAKAMLFPIKWEEPFGMVMIEAMACGTPVIAYNRGSVPEIVRDGVTGFIIDPDDENRPEKGSWIIKKKGIEGLVEAVKRIDEIDRAACRRHVEENFTVEKMVEGYEQVYKKILHLAR</sequence>
<organism evidence="2 3">
    <name type="scientific">Candidatus Gottesmanbacteria bacterium GW2011_GWA2_47_9</name>
    <dbReference type="NCBI Taxonomy" id="1618445"/>
    <lineage>
        <taxon>Bacteria</taxon>
        <taxon>Candidatus Gottesmaniibacteriota</taxon>
    </lineage>
</organism>
<proteinExistence type="predicted"/>
<name>A0A0G1W9B1_9BACT</name>
<evidence type="ECO:0000313" key="3">
    <source>
        <dbReference type="Proteomes" id="UP000034739"/>
    </source>
</evidence>
<dbReference type="Pfam" id="PF00534">
    <property type="entry name" value="Glycos_transf_1"/>
    <property type="match status" value="1"/>
</dbReference>
<evidence type="ECO:0000259" key="1">
    <source>
        <dbReference type="Pfam" id="PF00534"/>
    </source>
</evidence>
<feature type="domain" description="Glycosyl transferase family 1" evidence="1">
    <location>
        <begin position="63"/>
        <end position="189"/>
    </location>
</feature>
<accession>A0A0G1W9B1</accession>
<dbReference type="EMBL" id="LCOY01000045">
    <property type="protein sequence ID" value="KKU86938.1"/>
    <property type="molecule type" value="Genomic_DNA"/>
</dbReference>
<dbReference type="GO" id="GO:0016757">
    <property type="term" value="F:glycosyltransferase activity"/>
    <property type="evidence" value="ECO:0007669"/>
    <property type="project" value="InterPro"/>
</dbReference>
<dbReference type="PANTHER" id="PTHR12526">
    <property type="entry name" value="GLYCOSYLTRANSFERASE"/>
    <property type="match status" value="1"/>
</dbReference>
<dbReference type="InterPro" id="IPR001296">
    <property type="entry name" value="Glyco_trans_1"/>
</dbReference>
<keyword evidence="2" id="KW-0808">Transferase</keyword>
<dbReference type="Proteomes" id="UP000034739">
    <property type="component" value="Unassembled WGS sequence"/>
</dbReference>
<dbReference type="SUPFAM" id="SSF53756">
    <property type="entry name" value="UDP-Glycosyltransferase/glycogen phosphorylase"/>
    <property type="match status" value="1"/>
</dbReference>
<dbReference type="Gene3D" id="3.40.50.2000">
    <property type="entry name" value="Glycogen Phosphorylase B"/>
    <property type="match status" value="1"/>
</dbReference>
<reference evidence="2 3" key="1">
    <citation type="journal article" date="2015" name="Nature">
        <title>rRNA introns, odd ribosomes, and small enigmatic genomes across a large radiation of phyla.</title>
        <authorList>
            <person name="Brown C.T."/>
            <person name="Hug L.A."/>
            <person name="Thomas B.C."/>
            <person name="Sharon I."/>
            <person name="Castelle C.J."/>
            <person name="Singh A."/>
            <person name="Wilkins M.J."/>
            <person name="Williams K.H."/>
            <person name="Banfield J.F."/>
        </authorList>
    </citation>
    <scope>NUCLEOTIDE SEQUENCE [LARGE SCALE GENOMIC DNA]</scope>
</reference>
<gene>
    <name evidence="2" type="ORF">UY16_C0045G0007</name>
</gene>